<dbReference type="PROSITE" id="PS50994">
    <property type="entry name" value="INTEGRASE"/>
    <property type="match status" value="1"/>
</dbReference>
<dbReference type="OrthoDB" id="9803878at2"/>
<dbReference type="InterPro" id="IPR001584">
    <property type="entry name" value="Integrase_cat-core"/>
</dbReference>
<proteinExistence type="predicted"/>
<dbReference type="GO" id="GO:0015074">
    <property type="term" value="P:DNA integration"/>
    <property type="evidence" value="ECO:0007669"/>
    <property type="project" value="InterPro"/>
</dbReference>
<comment type="caution">
    <text evidence="2">The sequence shown here is derived from an EMBL/GenBank/DDBJ whole genome shotgun (WGS) entry which is preliminary data.</text>
</comment>
<dbReference type="InterPro" id="IPR048020">
    <property type="entry name" value="Transpos_IS3"/>
</dbReference>
<dbReference type="PATRIC" id="fig|1385369.3.peg.3935"/>
<evidence type="ECO:0000259" key="1">
    <source>
        <dbReference type="PROSITE" id="PS50994"/>
    </source>
</evidence>
<dbReference type="Gene3D" id="3.30.420.10">
    <property type="entry name" value="Ribonuclease H-like superfamily/Ribonuclease H"/>
    <property type="match status" value="1"/>
</dbReference>
<dbReference type="STRING" id="1385369.N825_08785"/>
<keyword evidence="3" id="KW-1185">Reference proteome</keyword>
<gene>
    <name evidence="2" type="ORF">N825_08785</name>
</gene>
<feature type="domain" description="Integrase catalytic" evidence="1">
    <location>
        <begin position="99"/>
        <end position="221"/>
    </location>
</feature>
<organism evidence="2 3">
    <name type="scientific">Skermanella stibiiresistens SB22</name>
    <dbReference type="NCBI Taxonomy" id="1385369"/>
    <lineage>
        <taxon>Bacteria</taxon>
        <taxon>Pseudomonadati</taxon>
        <taxon>Pseudomonadota</taxon>
        <taxon>Alphaproteobacteria</taxon>
        <taxon>Rhodospirillales</taxon>
        <taxon>Azospirillaceae</taxon>
        <taxon>Skermanella</taxon>
    </lineage>
</organism>
<dbReference type="Pfam" id="PF00665">
    <property type="entry name" value="rve"/>
    <property type="match status" value="1"/>
</dbReference>
<dbReference type="InterPro" id="IPR050900">
    <property type="entry name" value="Transposase_IS3/IS150/IS904"/>
</dbReference>
<dbReference type="SUPFAM" id="SSF53098">
    <property type="entry name" value="Ribonuclease H-like"/>
    <property type="match status" value="1"/>
</dbReference>
<protein>
    <recommendedName>
        <fullName evidence="1">Integrase catalytic domain-containing protein</fullName>
    </recommendedName>
</protein>
<sequence length="221" mass="24519">MCALTGISRASYYRHWEASAPRREETGLRDAIQRQSLDHKHYGYGRISAQLRRDGWSVNHKRVLRIIREDNLLCLRKRAFVQATTDSRHPRKVVPNLTRGMIPSGVGQLWVADLTYVRMADEFAYLAIVLDAHSRRVVGWSLETHLQARMATAALDMAVKARKPARGGPIHHSDRGVQYACNDYTALLAAHDIQASMSRIGNPYGALANAAGGTTSNASAS</sequence>
<dbReference type="PANTHER" id="PTHR46889:SF7">
    <property type="entry name" value="TRANSPOSASE FOR INSERTION SEQUENCE ELEMENT IS904"/>
    <property type="match status" value="1"/>
</dbReference>
<dbReference type="Proteomes" id="UP000019486">
    <property type="component" value="Unassembled WGS sequence"/>
</dbReference>
<evidence type="ECO:0000313" key="2">
    <source>
        <dbReference type="EMBL" id="EWY39089.1"/>
    </source>
</evidence>
<dbReference type="InterPro" id="IPR012337">
    <property type="entry name" value="RNaseH-like_sf"/>
</dbReference>
<dbReference type="Pfam" id="PF13276">
    <property type="entry name" value="HTH_21"/>
    <property type="match status" value="1"/>
</dbReference>
<dbReference type="GO" id="GO:0003676">
    <property type="term" value="F:nucleic acid binding"/>
    <property type="evidence" value="ECO:0007669"/>
    <property type="project" value="InterPro"/>
</dbReference>
<dbReference type="AlphaFoldDB" id="W9GZ43"/>
<accession>W9GZ43</accession>
<dbReference type="EMBL" id="AVFL01000014">
    <property type="protein sequence ID" value="EWY39089.1"/>
    <property type="molecule type" value="Genomic_DNA"/>
</dbReference>
<name>W9GZ43_9PROT</name>
<dbReference type="NCBIfam" id="NF033516">
    <property type="entry name" value="transpos_IS3"/>
    <property type="match status" value="1"/>
</dbReference>
<dbReference type="InterPro" id="IPR025948">
    <property type="entry name" value="HTH-like_dom"/>
</dbReference>
<dbReference type="PANTHER" id="PTHR46889">
    <property type="entry name" value="TRANSPOSASE INSF FOR INSERTION SEQUENCE IS3B-RELATED"/>
    <property type="match status" value="1"/>
</dbReference>
<reference evidence="2 3" key="1">
    <citation type="submission" date="2013-08" db="EMBL/GenBank/DDBJ databases">
        <title>The genome sequence of Skermanella stibiiresistens.</title>
        <authorList>
            <person name="Zhu W."/>
            <person name="Wang G."/>
        </authorList>
    </citation>
    <scope>NUCLEOTIDE SEQUENCE [LARGE SCALE GENOMIC DNA]</scope>
    <source>
        <strain evidence="2 3">SB22</strain>
    </source>
</reference>
<evidence type="ECO:0000313" key="3">
    <source>
        <dbReference type="Proteomes" id="UP000019486"/>
    </source>
</evidence>
<dbReference type="InterPro" id="IPR036397">
    <property type="entry name" value="RNaseH_sf"/>
</dbReference>